<accession>F2NBU3</accession>
<dbReference type="KEGG" id="cgo:Corgl_0789"/>
<dbReference type="HOGENOM" id="CLU_3182598_0_0_11"/>
<evidence type="ECO:0000313" key="2">
    <source>
        <dbReference type="Proteomes" id="UP000006851"/>
    </source>
</evidence>
<dbReference type="Proteomes" id="UP000006851">
    <property type="component" value="Chromosome"/>
</dbReference>
<proteinExistence type="predicted"/>
<reference evidence="2" key="1">
    <citation type="journal article" date="2013" name="Stand. Genomic Sci.">
        <title>Complete genome sequence of Coriobacterium glomerans type strain (PW2(T)) from the midgut of Pyrrhocoris apterus L. (red soldier bug).</title>
        <authorList>
            <person name="Stackebrandt E."/>
            <person name="Zeytun A."/>
            <person name="Lapidus A."/>
            <person name="Nolan M."/>
            <person name="Lucas S."/>
            <person name="Hammon N."/>
            <person name="Deshpande S."/>
            <person name="Cheng J.F."/>
            <person name="Tapia R."/>
            <person name="Goodwin L.A."/>
            <person name="Pitluck S."/>
            <person name="Liolios K."/>
            <person name="Pagani I."/>
            <person name="Ivanova N."/>
            <person name="Mavromatis K."/>
            <person name="Mikhailova N."/>
            <person name="Huntemann M."/>
            <person name="Pati A."/>
            <person name="Chen A."/>
            <person name="Palaniappan K."/>
            <person name="Chang Y.J."/>
            <person name="Land M."/>
            <person name="Hauser L."/>
            <person name="Rohde M."/>
            <person name="Pukall R."/>
            <person name="Goker M."/>
            <person name="Detter J.C."/>
            <person name="Woyke T."/>
            <person name="Bristow J."/>
            <person name="Eisen J.A."/>
            <person name="Markowitz V."/>
            <person name="Hugenholtz P."/>
            <person name="Kyrpides N.C."/>
            <person name="Klenk H.P."/>
        </authorList>
    </citation>
    <scope>NUCLEOTIDE SEQUENCE</scope>
    <source>
        <strain evidence="2">ATCC 49209 / DSM 20642 / JCM 10262 / PW2</strain>
    </source>
</reference>
<keyword evidence="2" id="KW-1185">Reference proteome</keyword>
<protein>
    <submittedName>
        <fullName evidence="1">Uncharacterized protein</fullName>
    </submittedName>
</protein>
<dbReference type="EMBL" id="CP002628">
    <property type="protein sequence ID" value="AEB06902.1"/>
    <property type="molecule type" value="Genomic_DNA"/>
</dbReference>
<organism evidence="1 2">
    <name type="scientific">Coriobacterium glomerans (strain ATCC 49209 / DSM 20642 / JCM 10262 / PW2)</name>
    <dbReference type="NCBI Taxonomy" id="700015"/>
    <lineage>
        <taxon>Bacteria</taxon>
        <taxon>Bacillati</taxon>
        <taxon>Actinomycetota</taxon>
        <taxon>Coriobacteriia</taxon>
        <taxon>Coriobacteriales</taxon>
        <taxon>Coriobacteriaceae</taxon>
        <taxon>Coriobacterium</taxon>
    </lineage>
</organism>
<dbReference type="AlphaFoldDB" id="F2NBU3"/>
<evidence type="ECO:0000313" key="1">
    <source>
        <dbReference type="EMBL" id="AEB06902.1"/>
    </source>
</evidence>
<sequence length="46" mass="4249">MIGYDARSASGETGAHGSAVAACGSIMHSGIAGGSGASYDSTGTDG</sequence>
<dbReference type="PROSITE" id="PS51257">
    <property type="entry name" value="PROKAR_LIPOPROTEIN"/>
    <property type="match status" value="1"/>
</dbReference>
<dbReference type="STRING" id="700015.Corgl_0789"/>
<name>F2NBU3_CORGP</name>
<gene>
    <name evidence="1" type="ordered locus">Corgl_0789</name>
</gene>